<dbReference type="GO" id="GO:0009536">
    <property type="term" value="C:plastid"/>
    <property type="evidence" value="ECO:0007669"/>
    <property type="project" value="TreeGrafter"/>
</dbReference>
<protein>
    <submittedName>
        <fullName evidence="2">Uncharacterized protein</fullName>
    </submittedName>
</protein>
<dbReference type="AlphaFoldDB" id="A0AA88X4J6"/>
<name>A0AA88X4J6_9ASTE</name>
<gene>
    <name evidence="2" type="ORF">RJ639_034750</name>
</gene>
<feature type="region of interest" description="Disordered" evidence="1">
    <location>
        <begin position="160"/>
        <end position="252"/>
    </location>
</feature>
<evidence type="ECO:0000256" key="1">
    <source>
        <dbReference type="SAM" id="MobiDB-lite"/>
    </source>
</evidence>
<comment type="caution">
    <text evidence="2">The sequence shown here is derived from an EMBL/GenBank/DDBJ whole genome shotgun (WGS) entry which is preliminary data.</text>
</comment>
<organism evidence="2 3">
    <name type="scientific">Escallonia herrerae</name>
    <dbReference type="NCBI Taxonomy" id="1293975"/>
    <lineage>
        <taxon>Eukaryota</taxon>
        <taxon>Viridiplantae</taxon>
        <taxon>Streptophyta</taxon>
        <taxon>Embryophyta</taxon>
        <taxon>Tracheophyta</taxon>
        <taxon>Spermatophyta</taxon>
        <taxon>Magnoliopsida</taxon>
        <taxon>eudicotyledons</taxon>
        <taxon>Gunneridae</taxon>
        <taxon>Pentapetalae</taxon>
        <taxon>asterids</taxon>
        <taxon>campanulids</taxon>
        <taxon>Escalloniales</taxon>
        <taxon>Escalloniaceae</taxon>
        <taxon>Escallonia</taxon>
    </lineage>
</organism>
<keyword evidence="3" id="KW-1185">Reference proteome</keyword>
<evidence type="ECO:0000313" key="3">
    <source>
        <dbReference type="Proteomes" id="UP001188597"/>
    </source>
</evidence>
<dbReference type="PANTHER" id="PTHR38357">
    <property type="entry name" value="EXPRESSED PROTEIN"/>
    <property type="match status" value="1"/>
</dbReference>
<evidence type="ECO:0000313" key="2">
    <source>
        <dbReference type="EMBL" id="KAK3035545.1"/>
    </source>
</evidence>
<accession>A0AA88X4J6</accession>
<dbReference type="Pfam" id="PF12843">
    <property type="entry name" value="QSregVF_b"/>
    <property type="match status" value="1"/>
</dbReference>
<sequence length="265" mass="29534">MNLISLPCTCSRHALLHPSTVSCFHKDPKKVKVPTTLKTTAVSATIPARDRVIDFGKHKGRMLGTLPSNYLKWVSKNLRARDFEDWAKLADQVLEDPVYRDRIEWEFAENLLNGDVLSSPASRSDQGAVAELLEMSERFGWDNEDKVGWSRINFGLLGTSKGGRIPRDSDGGGGDGRRKVEMKRQKVGAMGGERRRERRDRMRSKRGTTDTANGATAADSGMQFDDENGDNQVKSELDGDRTAQVSSPFPGRGALFKKVLNRRKL</sequence>
<dbReference type="Proteomes" id="UP001188597">
    <property type="component" value="Unassembled WGS sequence"/>
</dbReference>
<proteinExistence type="predicted"/>
<dbReference type="InterPro" id="IPR024530">
    <property type="entry name" value="QSregVF_b"/>
</dbReference>
<dbReference type="PANTHER" id="PTHR38357:SF1">
    <property type="entry name" value="EXPRESSED PROTEIN"/>
    <property type="match status" value="1"/>
</dbReference>
<dbReference type="EMBL" id="JAVXUP010000171">
    <property type="protein sequence ID" value="KAK3035545.1"/>
    <property type="molecule type" value="Genomic_DNA"/>
</dbReference>
<feature type="compositionally biased region" description="Basic and acidic residues" evidence="1">
    <location>
        <begin position="165"/>
        <end position="184"/>
    </location>
</feature>
<feature type="compositionally biased region" description="Low complexity" evidence="1">
    <location>
        <begin position="209"/>
        <end position="219"/>
    </location>
</feature>
<feature type="compositionally biased region" description="Basic residues" evidence="1">
    <location>
        <begin position="196"/>
        <end position="206"/>
    </location>
</feature>
<reference evidence="2" key="1">
    <citation type="submission" date="2022-12" db="EMBL/GenBank/DDBJ databases">
        <title>Draft genome assemblies for two species of Escallonia (Escalloniales).</title>
        <authorList>
            <person name="Chanderbali A."/>
            <person name="Dervinis C."/>
            <person name="Anghel I."/>
            <person name="Soltis D."/>
            <person name="Soltis P."/>
            <person name="Zapata F."/>
        </authorList>
    </citation>
    <scope>NUCLEOTIDE SEQUENCE</scope>
    <source>
        <strain evidence="2">UCBG64.0493</strain>
        <tissue evidence="2">Leaf</tissue>
    </source>
</reference>